<feature type="region of interest" description="Disordered" evidence="1">
    <location>
        <begin position="35"/>
        <end position="73"/>
    </location>
</feature>
<evidence type="ECO:0000313" key="4">
    <source>
        <dbReference type="EMBL" id="KAE9091161.1"/>
    </source>
</evidence>
<dbReference type="EMBL" id="QXFZ01001081">
    <property type="protein sequence ID" value="KAE9097416.1"/>
    <property type="molecule type" value="Genomic_DNA"/>
</dbReference>
<dbReference type="Proteomes" id="UP000433483">
    <property type="component" value="Unassembled WGS sequence"/>
</dbReference>
<dbReference type="Proteomes" id="UP000460718">
    <property type="component" value="Unassembled WGS sequence"/>
</dbReference>
<gene>
    <name evidence="10" type="ORF">PF001_g10943</name>
    <name evidence="9" type="ORF">PF002_g12979</name>
    <name evidence="8" type="ORF">PF004_g24534</name>
    <name evidence="7" type="ORF">PF005_g25661</name>
    <name evidence="4" type="ORF">PF006_g24990</name>
    <name evidence="5" type="ORF">PF007_g16623</name>
    <name evidence="2" type="ORF">PF009_g26343</name>
    <name evidence="6" type="ORF">PF010_g15902</name>
    <name evidence="3" type="ORF">PF011_g6548</name>
</gene>
<dbReference type="Proteomes" id="UP000476176">
    <property type="component" value="Unassembled WGS sequence"/>
</dbReference>
<evidence type="ECO:0000313" key="17">
    <source>
        <dbReference type="Proteomes" id="UP000460718"/>
    </source>
</evidence>
<dbReference type="Proteomes" id="UP000437068">
    <property type="component" value="Unassembled WGS sequence"/>
</dbReference>
<evidence type="ECO:0000313" key="18">
    <source>
        <dbReference type="Proteomes" id="UP000476176"/>
    </source>
</evidence>
<dbReference type="EMBL" id="QXGA01002847">
    <property type="protein sequence ID" value="KAE9091161.1"/>
    <property type="molecule type" value="Genomic_DNA"/>
</dbReference>
<evidence type="ECO:0000313" key="12">
    <source>
        <dbReference type="Proteomes" id="UP000433483"/>
    </source>
</evidence>
<evidence type="ECO:0000313" key="2">
    <source>
        <dbReference type="EMBL" id="KAE8923407.1"/>
    </source>
</evidence>
<evidence type="ECO:0000313" key="3">
    <source>
        <dbReference type="EMBL" id="KAE9017793.1"/>
    </source>
</evidence>
<evidence type="ECO:0000313" key="9">
    <source>
        <dbReference type="EMBL" id="KAE9230546.1"/>
    </source>
</evidence>
<evidence type="ECO:0000313" key="5">
    <source>
        <dbReference type="EMBL" id="KAE9097416.1"/>
    </source>
</evidence>
<keyword evidence="12" id="KW-1185">Reference proteome</keyword>
<evidence type="ECO:0000313" key="8">
    <source>
        <dbReference type="EMBL" id="KAE9181462.1"/>
    </source>
</evidence>
<dbReference type="EMBL" id="QXGC01002819">
    <property type="protein sequence ID" value="KAE9181462.1"/>
    <property type="molecule type" value="Genomic_DNA"/>
</dbReference>
<comment type="caution">
    <text evidence="2">The sequence shown here is derived from an EMBL/GenBank/DDBJ whole genome shotgun (WGS) entry which is preliminary data.</text>
</comment>
<evidence type="ECO:0000313" key="16">
    <source>
        <dbReference type="Proteomes" id="UP000441208"/>
    </source>
</evidence>
<dbReference type="EMBL" id="QXGD01000643">
    <property type="protein sequence ID" value="KAE9230546.1"/>
    <property type="molecule type" value="Genomic_DNA"/>
</dbReference>
<evidence type="ECO:0000313" key="7">
    <source>
        <dbReference type="EMBL" id="KAE9174865.1"/>
    </source>
</evidence>
<evidence type="ECO:0000313" key="6">
    <source>
        <dbReference type="EMBL" id="KAE9097593.1"/>
    </source>
</evidence>
<accession>A0A6A3DU78</accession>
<feature type="region of interest" description="Disordered" evidence="1">
    <location>
        <begin position="80"/>
        <end position="99"/>
    </location>
</feature>
<evidence type="ECO:0000313" key="13">
    <source>
        <dbReference type="Proteomes" id="UP000437068"/>
    </source>
</evidence>
<dbReference type="EMBL" id="QXGF01002785">
    <property type="protein sequence ID" value="KAE8923407.1"/>
    <property type="molecule type" value="Genomic_DNA"/>
</dbReference>
<evidence type="ECO:0000313" key="15">
    <source>
        <dbReference type="Proteomes" id="UP000440732"/>
    </source>
</evidence>
<sequence>MRNYYAEERGVAHTTFAGFRPIERHLLTWIDFEMETPPRGRKPQTPAAAKQVHARLKRQMESEMDVEGNPEMERMGDEAPVHAAAIKPLADDYDDDDLA</sequence>
<evidence type="ECO:0000313" key="11">
    <source>
        <dbReference type="Proteomes" id="UP000429523"/>
    </source>
</evidence>
<organism evidence="2 11">
    <name type="scientific">Phytophthora fragariae</name>
    <dbReference type="NCBI Taxonomy" id="53985"/>
    <lineage>
        <taxon>Eukaryota</taxon>
        <taxon>Sar</taxon>
        <taxon>Stramenopiles</taxon>
        <taxon>Oomycota</taxon>
        <taxon>Peronosporomycetes</taxon>
        <taxon>Peronosporales</taxon>
        <taxon>Peronosporaceae</taxon>
        <taxon>Phytophthora</taxon>
    </lineage>
</organism>
<protein>
    <submittedName>
        <fullName evidence="2">Uncharacterized protein</fullName>
    </submittedName>
</protein>
<evidence type="ECO:0000313" key="10">
    <source>
        <dbReference type="EMBL" id="KAE9308894.1"/>
    </source>
</evidence>
<name>A0A6A3DU78_9STRA</name>
<dbReference type="EMBL" id="QXFX01001061">
    <property type="protein sequence ID" value="KAE9097593.1"/>
    <property type="molecule type" value="Genomic_DNA"/>
</dbReference>
<dbReference type="Proteomes" id="UP000440367">
    <property type="component" value="Unassembled WGS sequence"/>
</dbReference>
<proteinExistence type="predicted"/>
<evidence type="ECO:0000256" key="1">
    <source>
        <dbReference type="SAM" id="MobiDB-lite"/>
    </source>
</evidence>
<dbReference type="Proteomes" id="UP000440732">
    <property type="component" value="Unassembled WGS sequence"/>
</dbReference>
<dbReference type="OrthoDB" id="156426at2759"/>
<dbReference type="Proteomes" id="UP000441208">
    <property type="component" value="Unassembled WGS sequence"/>
</dbReference>
<dbReference type="Proteomes" id="UP000488956">
    <property type="component" value="Unassembled WGS sequence"/>
</dbReference>
<evidence type="ECO:0000313" key="19">
    <source>
        <dbReference type="Proteomes" id="UP000488956"/>
    </source>
</evidence>
<reference evidence="11 12" key="1">
    <citation type="submission" date="2018-08" db="EMBL/GenBank/DDBJ databases">
        <title>Genomic investigation of the strawberry pathogen Phytophthora fragariae indicates pathogenicity is determined by transcriptional variation in three key races.</title>
        <authorList>
            <person name="Adams T.M."/>
            <person name="Armitage A.D."/>
            <person name="Sobczyk M.K."/>
            <person name="Bates H.J."/>
            <person name="Dunwell J.M."/>
            <person name="Nellist C.F."/>
            <person name="Harrison R.J."/>
        </authorList>
    </citation>
    <scope>NUCLEOTIDE SEQUENCE [LARGE SCALE GENOMIC DNA]</scope>
    <source>
        <strain evidence="10 13">A4</strain>
        <strain evidence="9 14">BC-1</strain>
        <strain evidence="8 18">BC-23</strain>
        <strain evidence="7 12">NOV-27</strain>
        <strain evidence="4 15">NOV-5</strain>
        <strain evidence="5 16">NOV-71</strain>
        <strain evidence="2 11">NOV-9</strain>
        <strain evidence="6 19">ONT-3</strain>
        <strain evidence="3 17">SCRP245</strain>
    </source>
</reference>
<dbReference type="EMBL" id="QXFW01000278">
    <property type="protein sequence ID" value="KAE9017793.1"/>
    <property type="molecule type" value="Genomic_DNA"/>
</dbReference>
<dbReference type="AlphaFoldDB" id="A0A6A3DU78"/>
<dbReference type="EMBL" id="QXGB01002806">
    <property type="protein sequence ID" value="KAE9174865.1"/>
    <property type="molecule type" value="Genomic_DNA"/>
</dbReference>
<dbReference type="EMBL" id="QXGE01000565">
    <property type="protein sequence ID" value="KAE9308894.1"/>
    <property type="molecule type" value="Genomic_DNA"/>
</dbReference>
<evidence type="ECO:0000313" key="14">
    <source>
        <dbReference type="Proteomes" id="UP000440367"/>
    </source>
</evidence>
<dbReference type="Proteomes" id="UP000429523">
    <property type="component" value="Unassembled WGS sequence"/>
</dbReference>